<dbReference type="AlphaFoldDB" id="A0A1U7MXC0"/>
<dbReference type="RefSeq" id="WP_075896738.1">
    <property type="nucleotide sequence ID" value="NZ_MKZS01000001.1"/>
</dbReference>
<evidence type="ECO:0000259" key="2">
    <source>
        <dbReference type="Pfam" id="PF07883"/>
    </source>
</evidence>
<dbReference type="PANTHER" id="PTHR35848">
    <property type="entry name" value="OXALATE-BINDING PROTEIN"/>
    <property type="match status" value="1"/>
</dbReference>
<dbReference type="EMBL" id="MKZS01000001">
    <property type="protein sequence ID" value="OLT58346.1"/>
    <property type="molecule type" value="Genomic_DNA"/>
</dbReference>
<name>A0A1U7MXC0_9CYAN</name>
<evidence type="ECO:0000313" key="3">
    <source>
        <dbReference type="EMBL" id="OLT58346.1"/>
    </source>
</evidence>
<evidence type="ECO:0000256" key="1">
    <source>
        <dbReference type="ARBA" id="ARBA00022723"/>
    </source>
</evidence>
<protein>
    <recommendedName>
        <fullName evidence="2">Cupin type-2 domain-containing protein</fullName>
    </recommendedName>
</protein>
<dbReference type="InterPro" id="IPR013096">
    <property type="entry name" value="Cupin_2"/>
</dbReference>
<keyword evidence="1" id="KW-0479">Metal-binding</keyword>
<reference evidence="3 4" key="1">
    <citation type="submission" date="2016-10" db="EMBL/GenBank/DDBJ databases">
        <title>Comparative genomics uncovers the prolific and rare metabolic potential of the cyanobacterial genus Moorea.</title>
        <authorList>
            <person name="Leao T."/>
            <person name="Castelao G."/>
            <person name="Korobeynikov A."/>
            <person name="Monroe E.A."/>
            <person name="Podell S."/>
            <person name="Glukhov E."/>
            <person name="Allen E."/>
            <person name="Gerwick W.H."/>
            <person name="Gerwick L."/>
        </authorList>
    </citation>
    <scope>NUCLEOTIDE SEQUENCE [LARGE SCALE GENOMIC DNA]</scope>
    <source>
        <strain evidence="3 4">PNG5-198</strain>
    </source>
</reference>
<dbReference type="InterPro" id="IPR014710">
    <property type="entry name" value="RmlC-like_jellyroll"/>
</dbReference>
<gene>
    <name evidence="3" type="ORF">BJP37_04080</name>
</gene>
<keyword evidence="4" id="KW-1185">Reference proteome</keyword>
<dbReference type="InterPro" id="IPR051610">
    <property type="entry name" value="GPI/OXD"/>
</dbReference>
<proteinExistence type="predicted"/>
<evidence type="ECO:0000313" key="4">
    <source>
        <dbReference type="Proteomes" id="UP000186657"/>
    </source>
</evidence>
<feature type="domain" description="Cupin type-2" evidence="2">
    <location>
        <begin position="37"/>
        <end position="95"/>
    </location>
</feature>
<accession>A0A1U7MXC0</accession>
<dbReference type="Gene3D" id="2.60.120.10">
    <property type="entry name" value="Jelly Rolls"/>
    <property type="match status" value="1"/>
</dbReference>
<dbReference type="Pfam" id="PF07883">
    <property type="entry name" value="Cupin_2"/>
    <property type="match status" value="1"/>
</dbReference>
<dbReference type="InterPro" id="IPR011051">
    <property type="entry name" value="RmlC_Cupin_sf"/>
</dbReference>
<dbReference type="SUPFAM" id="SSF51182">
    <property type="entry name" value="RmlC-like cupins"/>
    <property type="match status" value="1"/>
</dbReference>
<organism evidence="3 4">
    <name type="scientific">Moorena bouillonii PNG</name>
    <dbReference type="NCBI Taxonomy" id="568701"/>
    <lineage>
        <taxon>Bacteria</taxon>
        <taxon>Bacillati</taxon>
        <taxon>Cyanobacteriota</taxon>
        <taxon>Cyanophyceae</taxon>
        <taxon>Coleofasciculales</taxon>
        <taxon>Coleofasciculaceae</taxon>
        <taxon>Moorena</taxon>
    </lineage>
</organism>
<sequence>MIVSSDSIPQKRAHCGTIKILISQEPATIKHLCVDKPQKHYHKKITEYYYVLDGSGHISLDDDIQPIKKGDLIKIEPGVKHQAIEGKSPLELLVIEVPPAIGDFHIVNE</sequence>
<dbReference type="Proteomes" id="UP000186657">
    <property type="component" value="Unassembled WGS sequence"/>
</dbReference>
<comment type="caution">
    <text evidence="3">The sequence shown here is derived from an EMBL/GenBank/DDBJ whole genome shotgun (WGS) entry which is preliminary data.</text>
</comment>
<dbReference type="PANTHER" id="PTHR35848:SF6">
    <property type="entry name" value="CUPIN TYPE-2 DOMAIN-CONTAINING PROTEIN"/>
    <property type="match status" value="1"/>
</dbReference>
<dbReference type="GO" id="GO:0046872">
    <property type="term" value="F:metal ion binding"/>
    <property type="evidence" value="ECO:0007669"/>
    <property type="project" value="UniProtKB-KW"/>
</dbReference>